<dbReference type="GO" id="GO:0042276">
    <property type="term" value="P:error-prone translesion synthesis"/>
    <property type="evidence" value="ECO:0007669"/>
    <property type="project" value="TreeGrafter"/>
</dbReference>
<dbReference type="EMBL" id="KN822974">
    <property type="protein sequence ID" value="KIO30260.1"/>
    <property type="molecule type" value="Genomic_DNA"/>
</dbReference>
<dbReference type="Gene3D" id="3.40.50.10190">
    <property type="entry name" value="BRCT domain"/>
    <property type="match status" value="1"/>
</dbReference>
<organism evidence="3 4">
    <name type="scientific">Tulasnella calospora MUT 4182</name>
    <dbReference type="NCBI Taxonomy" id="1051891"/>
    <lineage>
        <taxon>Eukaryota</taxon>
        <taxon>Fungi</taxon>
        <taxon>Dikarya</taxon>
        <taxon>Basidiomycota</taxon>
        <taxon>Agaricomycotina</taxon>
        <taxon>Agaricomycetes</taxon>
        <taxon>Cantharellales</taxon>
        <taxon>Tulasnellaceae</taxon>
        <taxon>Tulasnella</taxon>
    </lineage>
</organism>
<name>A0A0C3QFN3_9AGAM</name>
<sequence length="260" mass="28606">MDAYVKVLKSSNVQPVKRQSNASTSASRPARVKPNQNTPPVDVKGKGKAIEISDDEDDDEIVEISPPRQTSATRSSNRVDAAKQTKHLLKTLKEVANPITHSSAEQRYDYVSSCCTGHERRDGSHPGGYHAARSRKLMDQEKAKGRGAGEGTSTVMKGVRAYFGFCDDNTDIELRRIISLAGGSSTYAQAAATHIITSQWLSGSKTDKLLTTRSKKNIHVVSPEWLTDSIAKGKRQSEWRYSKVENSVQRSVLDGFLKTK</sequence>
<dbReference type="PANTHER" id="PTHR45990:SF1">
    <property type="entry name" value="DNA REPAIR PROTEIN REV1"/>
    <property type="match status" value="1"/>
</dbReference>
<proteinExistence type="predicted"/>
<dbReference type="GO" id="GO:0070987">
    <property type="term" value="P:error-free translesion synthesis"/>
    <property type="evidence" value="ECO:0007669"/>
    <property type="project" value="TreeGrafter"/>
</dbReference>
<evidence type="ECO:0000313" key="3">
    <source>
        <dbReference type="EMBL" id="KIO30260.1"/>
    </source>
</evidence>
<dbReference type="STRING" id="1051891.A0A0C3QFN3"/>
<dbReference type="OrthoDB" id="427711at2759"/>
<dbReference type="InterPro" id="IPR036420">
    <property type="entry name" value="BRCT_dom_sf"/>
</dbReference>
<dbReference type="GO" id="GO:0017125">
    <property type="term" value="F:deoxycytidyl transferase activity"/>
    <property type="evidence" value="ECO:0007669"/>
    <property type="project" value="TreeGrafter"/>
</dbReference>
<reference evidence="4" key="2">
    <citation type="submission" date="2015-01" db="EMBL/GenBank/DDBJ databases">
        <title>Evolutionary Origins and Diversification of the Mycorrhizal Mutualists.</title>
        <authorList>
            <consortium name="DOE Joint Genome Institute"/>
            <consortium name="Mycorrhizal Genomics Consortium"/>
            <person name="Kohler A."/>
            <person name="Kuo A."/>
            <person name="Nagy L.G."/>
            <person name="Floudas D."/>
            <person name="Copeland A."/>
            <person name="Barry K.W."/>
            <person name="Cichocki N."/>
            <person name="Veneault-Fourrey C."/>
            <person name="LaButti K."/>
            <person name="Lindquist E.A."/>
            <person name="Lipzen A."/>
            <person name="Lundell T."/>
            <person name="Morin E."/>
            <person name="Murat C."/>
            <person name="Riley R."/>
            <person name="Ohm R."/>
            <person name="Sun H."/>
            <person name="Tunlid A."/>
            <person name="Henrissat B."/>
            <person name="Grigoriev I.V."/>
            <person name="Hibbett D.S."/>
            <person name="Martin F."/>
        </authorList>
    </citation>
    <scope>NUCLEOTIDE SEQUENCE [LARGE SCALE GENOMIC DNA]</scope>
    <source>
        <strain evidence="4">MUT 4182</strain>
    </source>
</reference>
<accession>A0A0C3QFN3</accession>
<dbReference type="Pfam" id="PF00533">
    <property type="entry name" value="BRCT"/>
    <property type="match status" value="1"/>
</dbReference>
<dbReference type="AlphaFoldDB" id="A0A0C3QFN3"/>
<reference evidence="3 4" key="1">
    <citation type="submission" date="2014-04" db="EMBL/GenBank/DDBJ databases">
        <authorList>
            <consortium name="DOE Joint Genome Institute"/>
            <person name="Kuo A."/>
            <person name="Girlanda M."/>
            <person name="Perotto S."/>
            <person name="Kohler A."/>
            <person name="Nagy L.G."/>
            <person name="Floudas D."/>
            <person name="Copeland A."/>
            <person name="Barry K.W."/>
            <person name="Cichocki N."/>
            <person name="Veneault-Fourrey C."/>
            <person name="LaButti K."/>
            <person name="Lindquist E.A."/>
            <person name="Lipzen A."/>
            <person name="Lundell T."/>
            <person name="Morin E."/>
            <person name="Murat C."/>
            <person name="Sun H."/>
            <person name="Tunlid A."/>
            <person name="Henrissat B."/>
            <person name="Grigoriev I.V."/>
            <person name="Hibbett D.S."/>
            <person name="Martin F."/>
            <person name="Nordberg H.P."/>
            <person name="Cantor M.N."/>
            <person name="Hua S.X."/>
        </authorList>
    </citation>
    <scope>NUCLEOTIDE SEQUENCE [LARGE SCALE GENOMIC DNA]</scope>
    <source>
        <strain evidence="3 4">MUT 4182</strain>
    </source>
</reference>
<feature type="compositionally biased region" description="Polar residues" evidence="1">
    <location>
        <begin position="9"/>
        <end position="27"/>
    </location>
</feature>
<dbReference type="InterPro" id="IPR001357">
    <property type="entry name" value="BRCT_dom"/>
</dbReference>
<dbReference type="SMART" id="SM00292">
    <property type="entry name" value="BRCT"/>
    <property type="match status" value="1"/>
</dbReference>
<dbReference type="HOGENOM" id="CLU_083061_0_0_1"/>
<gene>
    <name evidence="3" type="ORF">M407DRAFT_157187</name>
</gene>
<dbReference type="Proteomes" id="UP000054248">
    <property type="component" value="Unassembled WGS sequence"/>
</dbReference>
<dbReference type="PROSITE" id="PS50172">
    <property type="entry name" value="BRCT"/>
    <property type="match status" value="1"/>
</dbReference>
<feature type="region of interest" description="Disordered" evidence="1">
    <location>
        <begin position="119"/>
        <end position="151"/>
    </location>
</feature>
<evidence type="ECO:0000259" key="2">
    <source>
        <dbReference type="PROSITE" id="PS50172"/>
    </source>
</evidence>
<evidence type="ECO:0000313" key="4">
    <source>
        <dbReference type="Proteomes" id="UP000054248"/>
    </source>
</evidence>
<keyword evidence="4" id="KW-1185">Reference proteome</keyword>
<dbReference type="GO" id="GO:0003887">
    <property type="term" value="F:DNA-directed DNA polymerase activity"/>
    <property type="evidence" value="ECO:0007669"/>
    <property type="project" value="TreeGrafter"/>
</dbReference>
<evidence type="ECO:0000256" key="1">
    <source>
        <dbReference type="SAM" id="MobiDB-lite"/>
    </source>
</evidence>
<dbReference type="GO" id="GO:0005634">
    <property type="term" value="C:nucleus"/>
    <property type="evidence" value="ECO:0007669"/>
    <property type="project" value="TreeGrafter"/>
</dbReference>
<dbReference type="SUPFAM" id="SSF52113">
    <property type="entry name" value="BRCT domain"/>
    <property type="match status" value="1"/>
</dbReference>
<feature type="domain" description="BRCT" evidence="2">
    <location>
        <begin position="151"/>
        <end position="243"/>
    </location>
</feature>
<dbReference type="PANTHER" id="PTHR45990">
    <property type="entry name" value="DNA REPAIR PROTEIN REV1"/>
    <property type="match status" value="1"/>
</dbReference>
<feature type="region of interest" description="Disordered" evidence="1">
    <location>
        <begin position="1"/>
        <end position="60"/>
    </location>
</feature>
<protein>
    <recommendedName>
        <fullName evidence="2">BRCT domain-containing protein</fullName>
    </recommendedName>
</protein>